<dbReference type="AlphaFoldDB" id="A0A1E3X5Q2"/>
<reference evidence="1 2" key="1">
    <citation type="submission" date="2016-07" db="EMBL/GenBank/DDBJ databases">
        <title>Draft genome of Scalindua rubra, obtained from a brine-seawater interface in the Red Sea, sheds light on salt adaptation in anammox bacteria.</title>
        <authorList>
            <person name="Speth D.R."/>
            <person name="Lagkouvardos I."/>
            <person name="Wang Y."/>
            <person name="Qian P.-Y."/>
            <person name="Dutilh B.E."/>
            <person name="Jetten M.S."/>
        </authorList>
    </citation>
    <scope>NUCLEOTIDE SEQUENCE [LARGE SCALE GENOMIC DNA]</scope>
    <source>
        <strain evidence="1">BSI-1</strain>
    </source>
</reference>
<dbReference type="Proteomes" id="UP000094056">
    <property type="component" value="Unassembled WGS sequence"/>
</dbReference>
<gene>
    <name evidence="1" type="ORF">SCARUB_04612</name>
</gene>
<evidence type="ECO:0000313" key="1">
    <source>
        <dbReference type="EMBL" id="ODS30284.1"/>
    </source>
</evidence>
<accession>A0A1E3X5Q2</accession>
<comment type="caution">
    <text evidence="1">The sequence shown here is derived from an EMBL/GenBank/DDBJ whole genome shotgun (WGS) entry which is preliminary data.</text>
</comment>
<organism evidence="1 2">
    <name type="scientific">Candidatus Scalindua rubra</name>
    <dbReference type="NCBI Taxonomy" id="1872076"/>
    <lineage>
        <taxon>Bacteria</taxon>
        <taxon>Pseudomonadati</taxon>
        <taxon>Planctomycetota</taxon>
        <taxon>Candidatus Brocadiia</taxon>
        <taxon>Candidatus Brocadiales</taxon>
        <taxon>Candidatus Scalinduaceae</taxon>
        <taxon>Candidatus Scalindua</taxon>
    </lineage>
</organism>
<evidence type="ECO:0000313" key="2">
    <source>
        <dbReference type="Proteomes" id="UP000094056"/>
    </source>
</evidence>
<protein>
    <submittedName>
        <fullName evidence="1">Uncharacterized protein</fullName>
    </submittedName>
</protein>
<proteinExistence type="predicted"/>
<dbReference type="EMBL" id="MAYW01000250">
    <property type="protein sequence ID" value="ODS30284.1"/>
    <property type="molecule type" value="Genomic_DNA"/>
</dbReference>
<name>A0A1E3X5Q2_9BACT</name>
<sequence length="139" mass="16195">MMAEYISENYSTLDEFYEKLSYLDEGIKGMQTFADTVYQYYTDRDRLNFDTVKNSISSKKDITLKTITDLVAYKISQSQDDKGVDLNFISAQTFVAEYVSKNFRSKTELEKKLSKLGKDMKGLHAFADIVYKHFVKKDR</sequence>